<proteinExistence type="predicted"/>
<protein>
    <submittedName>
        <fullName evidence="1">Uncharacterized protein</fullName>
    </submittedName>
</protein>
<organism evidence="1">
    <name type="scientific">Anguilla anguilla</name>
    <name type="common">European freshwater eel</name>
    <name type="synonym">Muraena anguilla</name>
    <dbReference type="NCBI Taxonomy" id="7936"/>
    <lineage>
        <taxon>Eukaryota</taxon>
        <taxon>Metazoa</taxon>
        <taxon>Chordata</taxon>
        <taxon>Craniata</taxon>
        <taxon>Vertebrata</taxon>
        <taxon>Euteleostomi</taxon>
        <taxon>Actinopterygii</taxon>
        <taxon>Neopterygii</taxon>
        <taxon>Teleostei</taxon>
        <taxon>Anguilliformes</taxon>
        <taxon>Anguillidae</taxon>
        <taxon>Anguilla</taxon>
    </lineage>
</organism>
<reference evidence="1" key="2">
    <citation type="journal article" date="2015" name="Fish Shellfish Immunol.">
        <title>Early steps in the European eel (Anguilla anguilla)-Vibrio vulnificus interaction in the gills: Role of the RtxA13 toxin.</title>
        <authorList>
            <person name="Callol A."/>
            <person name="Pajuelo D."/>
            <person name="Ebbesson L."/>
            <person name="Teles M."/>
            <person name="MacKenzie S."/>
            <person name="Amaro C."/>
        </authorList>
    </citation>
    <scope>NUCLEOTIDE SEQUENCE</scope>
</reference>
<dbReference type="AlphaFoldDB" id="A0A0E9SWW1"/>
<evidence type="ECO:0000313" key="1">
    <source>
        <dbReference type="EMBL" id="JAH45727.1"/>
    </source>
</evidence>
<sequence>MYFHIHFILALQVFNQRYLAKEKYFTPSQLNNITK</sequence>
<accession>A0A0E9SWW1</accession>
<dbReference type="EMBL" id="GBXM01062850">
    <property type="protein sequence ID" value="JAH45727.1"/>
    <property type="molecule type" value="Transcribed_RNA"/>
</dbReference>
<reference evidence="1" key="1">
    <citation type="submission" date="2014-11" db="EMBL/GenBank/DDBJ databases">
        <authorList>
            <person name="Amaro Gonzalez C."/>
        </authorList>
    </citation>
    <scope>NUCLEOTIDE SEQUENCE</scope>
</reference>
<name>A0A0E9SWW1_ANGAN</name>